<evidence type="ECO:0000313" key="2">
    <source>
        <dbReference type="EMBL" id="PZP88787.1"/>
    </source>
</evidence>
<evidence type="ECO:0000313" key="3">
    <source>
        <dbReference type="Proteomes" id="UP000248606"/>
    </source>
</evidence>
<feature type="chain" id="PRO_5015892076" evidence="1">
    <location>
        <begin position="27"/>
        <end position="249"/>
    </location>
</feature>
<gene>
    <name evidence="2" type="ORF">DI579_05355</name>
</gene>
<sequence>MRHHRITTSLVAAALTVGIVATPAIAAPTTPADNSLPTLTAAQIAQLRHHVDDINNAANNGKMSTYGGHPAVHATDFGPWITSQGWETLDFLAESSCPNVAQLFQAKAQKKHMSEDQARADFKKSKSTGEVSYLSFTPTTMTEMGRNHTILGKGEYTLAKRLHVGDNEIYFFENVLKAQAGNRHWFVLIPPGADKDKQGNTIARHIHYVLSDSPLAIVAAMVKKQMPTMIEANATWKAKVAFLKLALSY</sequence>
<dbReference type="AlphaFoldDB" id="A0A2W5ICP3"/>
<proteinExistence type="predicted"/>
<name>A0A2W5ICP3_9ACTN</name>
<accession>A0A2W5ICP3</accession>
<dbReference type="InterPro" id="IPR012674">
    <property type="entry name" value="Calycin"/>
</dbReference>
<feature type="signal peptide" evidence="1">
    <location>
        <begin position="1"/>
        <end position="26"/>
    </location>
</feature>
<organism evidence="2 3">
    <name type="scientific">Lawsonella clevelandensis</name>
    <dbReference type="NCBI Taxonomy" id="1528099"/>
    <lineage>
        <taxon>Bacteria</taxon>
        <taxon>Bacillati</taxon>
        <taxon>Actinomycetota</taxon>
        <taxon>Actinomycetes</taxon>
        <taxon>Mycobacteriales</taxon>
        <taxon>Lawsonellaceae</taxon>
        <taxon>Lawsonella</taxon>
    </lineage>
</organism>
<dbReference type="EMBL" id="QFOZ01000007">
    <property type="protein sequence ID" value="PZP88787.1"/>
    <property type="molecule type" value="Genomic_DNA"/>
</dbReference>
<comment type="caution">
    <text evidence="2">The sequence shown here is derived from an EMBL/GenBank/DDBJ whole genome shotgun (WGS) entry which is preliminary data.</text>
</comment>
<protein>
    <submittedName>
        <fullName evidence="2">Uncharacterized protein</fullName>
    </submittedName>
</protein>
<evidence type="ECO:0000256" key="1">
    <source>
        <dbReference type="SAM" id="SignalP"/>
    </source>
</evidence>
<dbReference type="Gene3D" id="2.40.128.20">
    <property type="match status" value="1"/>
</dbReference>
<dbReference type="Proteomes" id="UP000248606">
    <property type="component" value="Unassembled WGS sequence"/>
</dbReference>
<keyword evidence="1" id="KW-0732">Signal</keyword>
<reference evidence="2 3" key="1">
    <citation type="submission" date="2017-08" db="EMBL/GenBank/DDBJ databases">
        <title>Infants hospitalized years apart are colonized by the same room-sourced microbial strains.</title>
        <authorList>
            <person name="Brooks B."/>
            <person name="Olm M.R."/>
            <person name="Firek B.A."/>
            <person name="Baker R."/>
            <person name="Thomas B.C."/>
            <person name="Morowitz M.J."/>
            <person name="Banfield J.F."/>
        </authorList>
    </citation>
    <scope>NUCLEOTIDE SEQUENCE [LARGE SCALE GENOMIC DNA]</scope>
    <source>
        <strain evidence="2">S2_006_000_R1_57</strain>
    </source>
</reference>
<dbReference type="RefSeq" id="WP_303678854.1">
    <property type="nucleotide sequence ID" value="NZ_CAKZIO010000013.1"/>
</dbReference>